<dbReference type="GO" id="GO:0006264">
    <property type="term" value="P:mitochondrial DNA replication"/>
    <property type="evidence" value="ECO:0007669"/>
    <property type="project" value="TreeGrafter"/>
</dbReference>
<keyword evidence="1 2" id="KW-0238">DNA-binding</keyword>
<organism evidence="4 5">
    <name type="scientific">Canna indica</name>
    <name type="common">Indian-shot</name>
    <dbReference type="NCBI Taxonomy" id="4628"/>
    <lineage>
        <taxon>Eukaryota</taxon>
        <taxon>Viridiplantae</taxon>
        <taxon>Streptophyta</taxon>
        <taxon>Embryophyta</taxon>
        <taxon>Tracheophyta</taxon>
        <taxon>Spermatophyta</taxon>
        <taxon>Magnoliopsida</taxon>
        <taxon>Liliopsida</taxon>
        <taxon>Zingiberales</taxon>
        <taxon>Cannaceae</taxon>
        <taxon>Canna</taxon>
    </lineage>
</organism>
<dbReference type="InterPro" id="IPR011344">
    <property type="entry name" value="ssDNA-bd"/>
</dbReference>
<dbReference type="Gene3D" id="2.40.50.140">
    <property type="entry name" value="Nucleic acid-binding proteins"/>
    <property type="match status" value="1"/>
</dbReference>
<evidence type="ECO:0000256" key="1">
    <source>
        <dbReference type="ARBA" id="ARBA00023125"/>
    </source>
</evidence>
<protein>
    <submittedName>
        <fullName evidence="4">Protein OSB3, chloroplastic/mitochondrial</fullName>
    </submittedName>
</protein>
<evidence type="ECO:0000313" key="4">
    <source>
        <dbReference type="EMBL" id="WOL11993.1"/>
    </source>
</evidence>
<name>A0AAQ3KRV3_9LILI</name>
<dbReference type="Proteomes" id="UP001327560">
    <property type="component" value="Chromosome 6"/>
</dbReference>
<feature type="compositionally biased region" description="Polar residues" evidence="3">
    <location>
        <begin position="367"/>
        <end position="384"/>
    </location>
</feature>
<evidence type="ECO:0000256" key="2">
    <source>
        <dbReference type="PROSITE-ProRule" id="PRU00252"/>
    </source>
</evidence>
<dbReference type="InterPro" id="IPR000424">
    <property type="entry name" value="Primosome_PriB/ssb"/>
</dbReference>
<dbReference type="AlphaFoldDB" id="A0AAQ3KRV3"/>
<proteinExistence type="predicted"/>
<dbReference type="SUPFAM" id="SSF50249">
    <property type="entry name" value="Nucleic acid-binding proteins"/>
    <property type="match status" value="1"/>
</dbReference>
<dbReference type="PANTHER" id="PTHR10302">
    <property type="entry name" value="SINGLE-STRANDED DNA-BINDING PROTEIN"/>
    <property type="match status" value="1"/>
</dbReference>
<gene>
    <name evidence="4" type="ORF">Cni_G20757</name>
</gene>
<sequence>MNLSRAITGVLSSHTRRSSKWLSIHQFPFAAHQLASLSADAAAPAKRVYRRAAKPTPEADPPKFKPSLTAKFREESSSVGLPRPKAIPFQTKVANQVHLIGSVGVPVELQTLPNGSYSAVSVLSSETTKGSPQFWIPVIFLGDLAQVAARHLKENDVVYVTGQLSGEALPHTNEDARTNIQVLADSLSFVQNECSVKVDDKSNEKVEQTSGFAEENNLPDLHLWKDLLANPHDWCDNRLGKGYSKRAAFRHKSSGQQLWINESTPEWILSKLETLWIGEKANTDYTKKMVEKSIENPWDDLVLNPHNWWDNRTEKQNGLINHKFPDFKHKETQKALWLDSGPSWVLAKLDNLVFDTSKFSKKRENSDSPMASKQATKQNNSGSYPKNFGSYPKYFGKSKQEKYAAAASDKKNEEDLWKSLVDNPNQWWDNRSNKLKKTSPDFKHKDTGDALWLSSTTPRWILDKLPPVTTGKGADRIKAFSSSDTLLS</sequence>
<feature type="region of interest" description="Disordered" evidence="3">
    <location>
        <begin position="362"/>
        <end position="387"/>
    </location>
</feature>
<evidence type="ECO:0000256" key="3">
    <source>
        <dbReference type="SAM" id="MobiDB-lite"/>
    </source>
</evidence>
<reference evidence="4 5" key="1">
    <citation type="submission" date="2023-10" db="EMBL/GenBank/DDBJ databases">
        <title>Chromosome-scale genome assembly provides insights into flower coloration mechanisms of Canna indica.</title>
        <authorList>
            <person name="Li C."/>
        </authorList>
    </citation>
    <scope>NUCLEOTIDE SEQUENCE [LARGE SCALE GENOMIC DNA]</scope>
    <source>
        <tissue evidence="4">Flower</tissue>
    </source>
</reference>
<dbReference type="EMBL" id="CP136895">
    <property type="protein sequence ID" value="WOL11993.1"/>
    <property type="molecule type" value="Genomic_DNA"/>
</dbReference>
<evidence type="ECO:0000313" key="5">
    <source>
        <dbReference type="Proteomes" id="UP001327560"/>
    </source>
</evidence>
<keyword evidence="5" id="KW-1185">Reference proteome</keyword>
<accession>A0AAQ3KRV3</accession>
<dbReference type="PANTHER" id="PTHR10302:SF23">
    <property type="entry name" value="PROTEIN OSB4, CHLOROPLASTIC"/>
    <property type="match status" value="1"/>
</dbReference>
<dbReference type="Pfam" id="PF00436">
    <property type="entry name" value="SSB"/>
    <property type="match status" value="1"/>
</dbReference>
<dbReference type="PROSITE" id="PS50935">
    <property type="entry name" value="SSB"/>
    <property type="match status" value="1"/>
</dbReference>
<dbReference type="InterPro" id="IPR012340">
    <property type="entry name" value="NA-bd_OB-fold"/>
</dbReference>
<dbReference type="GO" id="GO:0042645">
    <property type="term" value="C:mitochondrial nucleoid"/>
    <property type="evidence" value="ECO:0007669"/>
    <property type="project" value="TreeGrafter"/>
</dbReference>
<dbReference type="GO" id="GO:0003697">
    <property type="term" value="F:single-stranded DNA binding"/>
    <property type="evidence" value="ECO:0007669"/>
    <property type="project" value="InterPro"/>
</dbReference>